<proteinExistence type="predicted"/>
<evidence type="ECO:0000313" key="2">
    <source>
        <dbReference type="Proteomes" id="UP001062846"/>
    </source>
</evidence>
<keyword evidence="2" id="KW-1185">Reference proteome</keyword>
<dbReference type="EMBL" id="CM046393">
    <property type="protein sequence ID" value="KAI8550929.1"/>
    <property type="molecule type" value="Genomic_DNA"/>
</dbReference>
<accession>A0ACC0NDQ7</accession>
<name>A0ACC0NDQ7_RHOML</name>
<comment type="caution">
    <text evidence="1">The sequence shown here is derived from an EMBL/GenBank/DDBJ whole genome shotgun (WGS) entry which is preliminary data.</text>
</comment>
<sequence length="73" mass="7896">MLSVLTGCLDGGDEGGYVSPTNLYSGCPPNPVFGSDFWKVEINTVEVSCLAGGGFVKRRPTKRERDREVLFVA</sequence>
<evidence type="ECO:0000313" key="1">
    <source>
        <dbReference type="EMBL" id="KAI8550929.1"/>
    </source>
</evidence>
<reference evidence="1" key="1">
    <citation type="submission" date="2022-02" db="EMBL/GenBank/DDBJ databases">
        <title>Plant Genome Project.</title>
        <authorList>
            <person name="Zhang R.-G."/>
        </authorList>
    </citation>
    <scope>NUCLEOTIDE SEQUENCE</scope>
    <source>
        <strain evidence="1">AT1</strain>
    </source>
</reference>
<gene>
    <name evidence="1" type="ORF">RHMOL_Rhmol06G0145400</name>
</gene>
<protein>
    <submittedName>
        <fullName evidence="1">Uncharacterized protein</fullName>
    </submittedName>
</protein>
<organism evidence="1 2">
    <name type="scientific">Rhododendron molle</name>
    <name type="common">Chinese azalea</name>
    <name type="synonym">Azalea mollis</name>
    <dbReference type="NCBI Taxonomy" id="49168"/>
    <lineage>
        <taxon>Eukaryota</taxon>
        <taxon>Viridiplantae</taxon>
        <taxon>Streptophyta</taxon>
        <taxon>Embryophyta</taxon>
        <taxon>Tracheophyta</taxon>
        <taxon>Spermatophyta</taxon>
        <taxon>Magnoliopsida</taxon>
        <taxon>eudicotyledons</taxon>
        <taxon>Gunneridae</taxon>
        <taxon>Pentapetalae</taxon>
        <taxon>asterids</taxon>
        <taxon>Ericales</taxon>
        <taxon>Ericaceae</taxon>
        <taxon>Ericoideae</taxon>
        <taxon>Rhodoreae</taxon>
        <taxon>Rhododendron</taxon>
    </lineage>
</organism>
<dbReference type="Proteomes" id="UP001062846">
    <property type="component" value="Chromosome 6"/>
</dbReference>